<evidence type="ECO:0000313" key="3">
    <source>
        <dbReference type="Proteomes" id="UP001311232"/>
    </source>
</evidence>
<reference evidence="2 3" key="1">
    <citation type="submission" date="2021-06" db="EMBL/GenBank/DDBJ databases">
        <authorList>
            <person name="Palmer J.M."/>
        </authorList>
    </citation>
    <scope>NUCLEOTIDE SEQUENCE [LARGE SCALE GENOMIC DNA]</scope>
    <source>
        <strain evidence="2 3">MEX-2019</strain>
        <tissue evidence="2">Muscle</tissue>
    </source>
</reference>
<feature type="region of interest" description="Disordered" evidence="1">
    <location>
        <begin position="1"/>
        <end position="52"/>
    </location>
</feature>
<proteinExistence type="predicted"/>
<dbReference type="AlphaFoldDB" id="A0AAV9R916"/>
<feature type="compositionally biased region" description="Polar residues" evidence="1">
    <location>
        <begin position="22"/>
        <end position="45"/>
    </location>
</feature>
<dbReference type="EMBL" id="JAHHUM010002163">
    <property type="protein sequence ID" value="KAK5605773.1"/>
    <property type="molecule type" value="Genomic_DNA"/>
</dbReference>
<comment type="caution">
    <text evidence="2">The sequence shown here is derived from an EMBL/GenBank/DDBJ whole genome shotgun (WGS) entry which is preliminary data.</text>
</comment>
<dbReference type="Proteomes" id="UP001311232">
    <property type="component" value="Unassembled WGS sequence"/>
</dbReference>
<gene>
    <name evidence="2" type="ORF">CRENBAI_006318</name>
</gene>
<organism evidence="2 3">
    <name type="scientific">Crenichthys baileyi</name>
    <name type="common">White River springfish</name>
    <dbReference type="NCBI Taxonomy" id="28760"/>
    <lineage>
        <taxon>Eukaryota</taxon>
        <taxon>Metazoa</taxon>
        <taxon>Chordata</taxon>
        <taxon>Craniata</taxon>
        <taxon>Vertebrata</taxon>
        <taxon>Euteleostomi</taxon>
        <taxon>Actinopterygii</taxon>
        <taxon>Neopterygii</taxon>
        <taxon>Teleostei</taxon>
        <taxon>Neoteleostei</taxon>
        <taxon>Acanthomorphata</taxon>
        <taxon>Ovalentaria</taxon>
        <taxon>Atherinomorphae</taxon>
        <taxon>Cyprinodontiformes</taxon>
        <taxon>Goodeidae</taxon>
        <taxon>Crenichthys</taxon>
    </lineage>
</organism>
<name>A0AAV9R916_9TELE</name>
<keyword evidence="3" id="KW-1185">Reference proteome</keyword>
<evidence type="ECO:0000256" key="1">
    <source>
        <dbReference type="SAM" id="MobiDB-lite"/>
    </source>
</evidence>
<protein>
    <submittedName>
        <fullName evidence="2">Uncharacterized protein</fullName>
    </submittedName>
</protein>
<sequence>MEMAALELGSIPNEAQEEDSAGAQNCMNSNPVTRRSPTNPDTSPGSRVGPRLHVRGNITCLVIVVLMKASSASLLRPMPEYYRGEKNPAGFRPGHGTLDQLYTLYRVLEVSREFAQPQFCGPGEY</sequence>
<accession>A0AAV9R916</accession>
<evidence type="ECO:0000313" key="2">
    <source>
        <dbReference type="EMBL" id="KAK5605773.1"/>
    </source>
</evidence>